<dbReference type="ExpressionAtlas" id="A0A1D6QUN2">
    <property type="expression patterns" value="baseline"/>
</dbReference>
<proteinExistence type="predicted"/>
<feature type="region of interest" description="Disordered" evidence="1">
    <location>
        <begin position="289"/>
        <end position="354"/>
    </location>
</feature>
<organism evidence="2">
    <name type="scientific">Zea mays</name>
    <name type="common">Maize</name>
    <dbReference type="NCBI Taxonomy" id="4577"/>
    <lineage>
        <taxon>Eukaryota</taxon>
        <taxon>Viridiplantae</taxon>
        <taxon>Streptophyta</taxon>
        <taxon>Embryophyta</taxon>
        <taxon>Tracheophyta</taxon>
        <taxon>Spermatophyta</taxon>
        <taxon>Magnoliopsida</taxon>
        <taxon>Liliopsida</taxon>
        <taxon>Poales</taxon>
        <taxon>Poaceae</taxon>
        <taxon>PACMAD clade</taxon>
        <taxon>Panicoideae</taxon>
        <taxon>Andropogonodae</taxon>
        <taxon>Andropogoneae</taxon>
        <taxon>Tripsacinae</taxon>
        <taxon>Zea</taxon>
    </lineage>
</organism>
<name>A0A1D6QUN2_MAIZE</name>
<gene>
    <name evidence="2" type="ORF">ZEAMMB73_Zm00001d054018</name>
</gene>
<dbReference type="PANTHER" id="PTHR35491">
    <property type="entry name" value="OS12G0638500-LIKE PROTEIN"/>
    <property type="match status" value="1"/>
</dbReference>
<dbReference type="EMBL" id="CM000780">
    <property type="protein sequence ID" value="AQK61081.1"/>
    <property type="molecule type" value="Genomic_DNA"/>
</dbReference>
<evidence type="ECO:0000256" key="1">
    <source>
        <dbReference type="SAM" id="MobiDB-lite"/>
    </source>
</evidence>
<feature type="compositionally biased region" description="Acidic residues" evidence="1">
    <location>
        <begin position="335"/>
        <end position="347"/>
    </location>
</feature>
<feature type="region of interest" description="Disordered" evidence="1">
    <location>
        <begin position="143"/>
        <end position="163"/>
    </location>
</feature>
<dbReference type="AlphaFoldDB" id="A0A1D6QUN2"/>
<feature type="compositionally biased region" description="Low complexity" evidence="1">
    <location>
        <begin position="143"/>
        <end position="155"/>
    </location>
</feature>
<accession>A0A1D6QUN2</accession>
<dbReference type="InParanoid" id="A0A1D6QUN2"/>
<dbReference type="PANTHER" id="PTHR35491:SF7">
    <property type="entry name" value="OS11G0303500 PROTEIN"/>
    <property type="match status" value="1"/>
</dbReference>
<evidence type="ECO:0000313" key="2">
    <source>
        <dbReference type="EMBL" id="AQK61081.1"/>
    </source>
</evidence>
<reference evidence="2" key="1">
    <citation type="submission" date="2015-12" db="EMBL/GenBank/DDBJ databases">
        <title>Update maize B73 reference genome by single molecule sequencing technologies.</title>
        <authorList>
            <consortium name="Maize Genome Sequencing Project"/>
            <person name="Ware D."/>
        </authorList>
    </citation>
    <scope>NUCLEOTIDE SEQUENCE</scope>
    <source>
        <tissue evidence="2">Seedling</tissue>
    </source>
</reference>
<sequence>MSRAAQNMSLSPVILRATTAYDDNCSTPPPPTAVLPAPHMVRCAVAVAHEQLPPARKDDNGDHEVGVGLVLNFSNAHVVPSARHLATIFLRFGPVKEVWADNSTALVVFDSGAHADEAFSGATEIGSISVSLVSFHVTSSLPAAPGDPAAQPQTQSMSSDASPVEALRIGDKEIDFYSQFHIIVLGLDSIAQARATALESREVIAVEALKQAKDEHVQKLMEAYLVTHNQRRALRIQEPASSSPVQPMRDPQILEGHQISTRGEKKAWELPEGAIVLEGIPVFPQAMDKQEHLESSQDPPPELCEPLTMKKIPAPSLEVKEEAASTPPAPPPSEELQEPAPLEEEFDPVLPSQSLPEEVINISSLLTHLGDVSD</sequence>
<protein>
    <submittedName>
        <fullName evidence="2">Uncharacterized protein</fullName>
    </submittedName>
</protein>